<feature type="domain" description="HD/PDEase" evidence="1">
    <location>
        <begin position="25"/>
        <end position="203"/>
    </location>
</feature>
<protein>
    <submittedName>
        <fullName evidence="2">HD domain-containing protein</fullName>
    </submittedName>
</protein>
<keyword evidence="3" id="KW-1185">Reference proteome</keyword>
<comment type="caution">
    <text evidence="2">The sequence shown here is derived from an EMBL/GenBank/DDBJ whole genome shotgun (WGS) entry which is preliminary data.</text>
</comment>
<dbReference type="CDD" id="cd00077">
    <property type="entry name" value="HDc"/>
    <property type="match status" value="1"/>
</dbReference>
<dbReference type="SUPFAM" id="SSF109604">
    <property type="entry name" value="HD-domain/PDEase-like"/>
    <property type="match status" value="1"/>
</dbReference>
<dbReference type="Gene3D" id="1.10.3210.10">
    <property type="entry name" value="Hypothetical protein af1432"/>
    <property type="match status" value="1"/>
</dbReference>
<dbReference type="InterPro" id="IPR006674">
    <property type="entry name" value="HD_domain"/>
</dbReference>
<sequence>MKINREHIKNTFQEYTDRYDSTDPKIKLKIDHTYRVADLCERIAKSLDLLQEDIDLAWLSGMLHDIGRFEQLRRYHTFSDAQSIDHAKFAVELLYEDGLIADYVPEISTAKIVTNIRTKDGGIDPADKRGAAAQTSGECGSSTGLSEDMPLSDVFRTLRIAIGEHSAYRIQEGLDERTQMFCHILRDADKVDIFRVICDTPMEEVYGFQTEDILRSGITPEVRRAFLEHHAVLRSLKKQPVDYVVAHGSLAFELVYPESLRIAKEQGYLGRMMSFQSENPETAKEFEHLRKDLNDYLEQRS</sequence>
<name>A0ABR7N487_9FIRM</name>
<dbReference type="NCBIfam" id="TIGR00277">
    <property type="entry name" value="HDIG"/>
    <property type="match status" value="1"/>
</dbReference>
<accession>A0ABR7N487</accession>
<dbReference type="RefSeq" id="WP_249298470.1">
    <property type="nucleotide sequence ID" value="NZ_JACRSX010000021.1"/>
</dbReference>
<dbReference type="SMART" id="SM00471">
    <property type="entry name" value="HDc"/>
    <property type="match status" value="1"/>
</dbReference>
<evidence type="ECO:0000313" key="3">
    <source>
        <dbReference type="Proteomes" id="UP000606193"/>
    </source>
</evidence>
<proteinExistence type="predicted"/>
<organism evidence="2 3">
    <name type="scientific">Jutongia huaianensis</name>
    <dbReference type="NCBI Taxonomy" id="2763668"/>
    <lineage>
        <taxon>Bacteria</taxon>
        <taxon>Bacillati</taxon>
        <taxon>Bacillota</taxon>
        <taxon>Clostridia</taxon>
        <taxon>Lachnospirales</taxon>
        <taxon>Lachnospiraceae</taxon>
        <taxon>Jutongia</taxon>
    </lineage>
</organism>
<dbReference type="Pfam" id="PF01966">
    <property type="entry name" value="HD"/>
    <property type="match status" value="1"/>
</dbReference>
<gene>
    <name evidence="2" type="ORF">H8704_12410</name>
</gene>
<dbReference type="Proteomes" id="UP000606193">
    <property type="component" value="Unassembled WGS sequence"/>
</dbReference>
<dbReference type="InterPro" id="IPR006675">
    <property type="entry name" value="HDIG_dom"/>
</dbReference>
<evidence type="ECO:0000313" key="2">
    <source>
        <dbReference type="EMBL" id="MBC8563413.1"/>
    </source>
</evidence>
<dbReference type="EMBL" id="JACRSX010000021">
    <property type="protein sequence ID" value="MBC8563413.1"/>
    <property type="molecule type" value="Genomic_DNA"/>
</dbReference>
<dbReference type="InterPro" id="IPR003607">
    <property type="entry name" value="HD/PDEase_dom"/>
</dbReference>
<evidence type="ECO:0000259" key="1">
    <source>
        <dbReference type="SMART" id="SM00471"/>
    </source>
</evidence>
<reference evidence="2 3" key="1">
    <citation type="submission" date="2020-08" db="EMBL/GenBank/DDBJ databases">
        <title>Genome public.</title>
        <authorList>
            <person name="Liu C."/>
            <person name="Sun Q."/>
        </authorList>
    </citation>
    <scope>NUCLEOTIDE SEQUENCE [LARGE SCALE GENOMIC DNA]</scope>
    <source>
        <strain evidence="2 3">NSJ-37</strain>
    </source>
</reference>